<feature type="transmembrane region" description="Helical" evidence="1">
    <location>
        <begin position="84"/>
        <end position="105"/>
    </location>
</feature>
<protein>
    <submittedName>
        <fullName evidence="2">Uncharacterized protein</fullName>
    </submittedName>
</protein>
<dbReference type="AlphaFoldDB" id="A0A379QCY3"/>
<feature type="transmembrane region" description="Helical" evidence="1">
    <location>
        <begin position="51"/>
        <end position="72"/>
    </location>
</feature>
<evidence type="ECO:0000313" key="2">
    <source>
        <dbReference type="EMBL" id="SUF54907.1"/>
    </source>
</evidence>
<dbReference type="Proteomes" id="UP000254597">
    <property type="component" value="Unassembled WGS sequence"/>
</dbReference>
<name>A0A379QCY3_SALER</name>
<gene>
    <name evidence="2" type="ORF">NCTC10252_00074</name>
</gene>
<evidence type="ECO:0000313" key="3">
    <source>
        <dbReference type="Proteomes" id="UP000254597"/>
    </source>
</evidence>
<proteinExistence type="predicted"/>
<accession>A0A379QCY3</accession>
<keyword evidence="1" id="KW-1133">Transmembrane helix</keyword>
<sequence>MKLKNHTQIKELAKFLMAIVIAYFFFAAPANALTWGDIAQKAADQAKTIKLAGTIIAGVIAFFCVVGAGIVVKKKASDDPHAKLSHAGWLLVAAVFFGGAAIILATTGESVGVEMTTY</sequence>
<evidence type="ECO:0000256" key="1">
    <source>
        <dbReference type="SAM" id="Phobius"/>
    </source>
</evidence>
<organism evidence="2 3">
    <name type="scientific">Salmonella enterica</name>
    <name type="common">Salmonella choleraesuis</name>
    <dbReference type="NCBI Taxonomy" id="28901"/>
    <lineage>
        <taxon>Bacteria</taxon>
        <taxon>Pseudomonadati</taxon>
        <taxon>Pseudomonadota</taxon>
        <taxon>Gammaproteobacteria</taxon>
        <taxon>Enterobacterales</taxon>
        <taxon>Enterobacteriaceae</taxon>
        <taxon>Salmonella</taxon>
    </lineage>
</organism>
<reference evidence="2 3" key="1">
    <citation type="submission" date="2018-06" db="EMBL/GenBank/DDBJ databases">
        <authorList>
            <consortium name="Pathogen Informatics"/>
            <person name="Doyle S."/>
        </authorList>
    </citation>
    <scope>NUCLEOTIDE SEQUENCE [LARGE SCALE GENOMIC DNA]</scope>
    <source>
        <strain evidence="2 3">NCTC10252</strain>
    </source>
</reference>
<keyword evidence="1" id="KW-0472">Membrane</keyword>
<feature type="transmembrane region" description="Helical" evidence="1">
    <location>
        <begin position="12"/>
        <end position="31"/>
    </location>
</feature>
<dbReference type="EMBL" id="UGWP01000002">
    <property type="protein sequence ID" value="SUF54907.1"/>
    <property type="molecule type" value="Genomic_DNA"/>
</dbReference>
<keyword evidence="1" id="KW-0812">Transmembrane</keyword>